<dbReference type="InterPro" id="IPR038726">
    <property type="entry name" value="PDDEXK_AddAB-type"/>
</dbReference>
<accession>A0A1G2F3C8</accession>
<evidence type="ECO:0000313" key="3">
    <source>
        <dbReference type="Proteomes" id="UP000176787"/>
    </source>
</evidence>
<dbReference type="InterPro" id="IPR011604">
    <property type="entry name" value="PDDEXK-like_dom_sf"/>
</dbReference>
<dbReference type="Proteomes" id="UP000176787">
    <property type="component" value="Unassembled WGS sequence"/>
</dbReference>
<evidence type="ECO:0000313" key="2">
    <source>
        <dbReference type="EMBL" id="OGZ32529.1"/>
    </source>
</evidence>
<dbReference type="Gene3D" id="3.90.320.10">
    <property type="match status" value="1"/>
</dbReference>
<dbReference type="Pfam" id="PF12705">
    <property type="entry name" value="PDDEXK_1"/>
    <property type="match status" value="1"/>
</dbReference>
<protein>
    <recommendedName>
        <fullName evidence="1">PD-(D/E)XK endonuclease-like domain-containing protein</fullName>
    </recommendedName>
</protein>
<comment type="caution">
    <text evidence="2">The sequence shown here is derived from an EMBL/GenBank/DDBJ whole genome shotgun (WGS) entry which is preliminary data.</text>
</comment>
<sequence>MRQERLIQLSPSSLSLYLECPKCFWLYKEKGIHRPKQTFALQNNFDAILKKYFDKFREMNKIPPELNGKIEGELFKNQELLNKWRNALNPALIYKHPEYNFMLVGGIDDCLFDGEYYIPIDFKTTGSNNFHFNSERYYQHQLDIYNFLLESNGYKTKKIAYLVYYKPEEVIANGVIQFQIAVKKMGTSDERAKKLFEEGIKTLQGPAPKSHSECQYCSWGNENI</sequence>
<proteinExistence type="predicted"/>
<feature type="domain" description="PD-(D/E)XK endonuclease-like" evidence="1">
    <location>
        <begin position="8"/>
        <end position="219"/>
    </location>
</feature>
<gene>
    <name evidence="2" type="ORF">A3H02_00080</name>
</gene>
<reference evidence="2 3" key="1">
    <citation type="journal article" date="2016" name="Nat. Commun.">
        <title>Thousands of microbial genomes shed light on interconnected biogeochemical processes in an aquifer system.</title>
        <authorList>
            <person name="Anantharaman K."/>
            <person name="Brown C.T."/>
            <person name="Hug L.A."/>
            <person name="Sharon I."/>
            <person name="Castelle C.J."/>
            <person name="Probst A.J."/>
            <person name="Thomas B.C."/>
            <person name="Singh A."/>
            <person name="Wilkins M.J."/>
            <person name="Karaoz U."/>
            <person name="Brodie E.L."/>
            <person name="Williams K.H."/>
            <person name="Hubbard S.S."/>
            <person name="Banfield J.F."/>
        </authorList>
    </citation>
    <scope>NUCLEOTIDE SEQUENCE [LARGE SCALE GENOMIC DNA]</scope>
</reference>
<dbReference type="EMBL" id="MHMS01000006">
    <property type="protein sequence ID" value="OGZ32529.1"/>
    <property type="molecule type" value="Genomic_DNA"/>
</dbReference>
<evidence type="ECO:0000259" key="1">
    <source>
        <dbReference type="Pfam" id="PF12705"/>
    </source>
</evidence>
<dbReference type="STRING" id="1801726.A3H02_00080"/>
<name>A0A1G2F3C8_9BACT</name>
<organism evidence="2 3">
    <name type="scientific">Candidatus Niyogibacteria bacterium RIFCSPLOWO2_12_FULL_41_13</name>
    <dbReference type="NCBI Taxonomy" id="1801726"/>
    <lineage>
        <taxon>Bacteria</taxon>
        <taxon>Candidatus Niyogiibacteriota</taxon>
    </lineage>
</organism>
<dbReference type="AlphaFoldDB" id="A0A1G2F3C8"/>